<dbReference type="EMBL" id="MHOD01000007">
    <property type="protein sequence ID" value="OGZ58423.1"/>
    <property type="molecule type" value="Genomic_DNA"/>
</dbReference>
<gene>
    <name evidence="8" type="ORF">A2827_01795</name>
</gene>
<accession>A0A1G2H7G9</accession>
<comment type="catalytic activity">
    <reaction evidence="6">
        <text>L-methionyl-[protein] + [thioredoxin]-disulfide + H2O = L-methionyl-(R)-S-oxide-[protein] + [thioredoxin]-dithiol</text>
        <dbReference type="Rhea" id="RHEA:24164"/>
        <dbReference type="Rhea" id="RHEA-COMP:10698"/>
        <dbReference type="Rhea" id="RHEA-COMP:10700"/>
        <dbReference type="Rhea" id="RHEA-COMP:12313"/>
        <dbReference type="Rhea" id="RHEA-COMP:12314"/>
        <dbReference type="ChEBI" id="CHEBI:15377"/>
        <dbReference type="ChEBI" id="CHEBI:16044"/>
        <dbReference type="ChEBI" id="CHEBI:29950"/>
        <dbReference type="ChEBI" id="CHEBI:45764"/>
        <dbReference type="ChEBI" id="CHEBI:50058"/>
        <dbReference type="EC" id="1.8.4.12"/>
    </reaction>
</comment>
<dbReference type="Pfam" id="PF01641">
    <property type="entry name" value="SelR"/>
    <property type="match status" value="1"/>
</dbReference>
<dbReference type="GO" id="GO:0006979">
    <property type="term" value="P:response to oxidative stress"/>
    <property type="evidence" value="ECO:0007669"/>
    <property type="project" value="InterPro"/>
</dbReference>
<keyword evidence="5" id="KW-0560">Oxidoreductase</keyword>
<dbReference type="PROSITE" id="PS51790">
    <property type="entry name" value="MSRB"/>
    <property type="match status" value="1"/>
</dbReference>
<dbReference type="AlphaFoldDB" id="A0A1G2H7G9"/>
<evidence type="ECO:0000256" key="2">
    <source>
        <dbReference type="ARBA" id="ARBA00012499"/>
    </source>
</evidence>
<evidence type="ECO:0000313" key="9">
    <source>
        <dbReference type="Proteomes" id="UP000177932"/>
    </source>
</evidence>
<dbReference type="GO" id="GO:0030091">
    <property type="term" value="P:protein repair"/>
    <property type="evidence" value="ECO:0007669"/>
    <property type="project" value="InterPro"/>
</dbReference>
<dbReference type="PANTHER" id="PTHR46081:SF8">
    <property type="entry name" value="PEPTIDE METHIONINE SULFOXIDE REDUCTASE 2"/>
    <property type="match status" value="1"/>
</dbReference>
<name>A0A1G2H7G9_9BACT</name>
<dbReference type="EC" id="1.8.4.12" evidence="2"/>
<dbReference type="Gene3D" id="2.170.150.20">
    <property type="entry name" value="Peptide methionine sulfoxide reductase"/>
    <property type="match status" value="1"/>
</dbReference>
<keyword evidence="3" id="KW-0479">Metal-binding</keyword>
<evidence type="ECO:0000256" key="1">
    <source>
        <dbReference type="ARBA" id="ARBA00001947"/>
    </source>
</evidence>
<dbReference type="InterPro" id="IPR011057">
    <property type="entry name" value="Mss4-like_sf"/>
</dbReference>
<dbReference type="PANTHER" id="PTHR46081">
    <property type="entry name" value="PEPTIDE METHIONINE SULFOXIDE REDUCTASE 2"/>
    <property type="match status" value="1"/>
</dbReference>
<dbReference type="GO" id="GO:0033743">
    <property type="term" value="F:peptide-methionine (R)-S-oxide reductase activity"/>
    <property type="evidence" value="ECO:0007669"/>
    <property type="project" value="UniProtKB-EC"/>
</dbReference>
<dbReference type="GO" id="GO:0046872">
    <property type="term" value="F:metal ion binding"/>
    <property type="evidence" value="ECO:0007669"/>
    <property type="project" value="UniProtKB-KW"/>
</dbReference>
<sequence length="123" mass="13893">MKLNTLTLEEKDIIENKGTEPAHSGKYDNFFEEGAYICKRCEAKLYNSKDKFDAECGWPSFDDEIPGSIKRSPDPDGKRTEISCNNCGGHLGHIFEGEHLTGKNIRHCVNSLSLEFIPENKDK</sequence>
<evidence type="ECO:0000256" key="3">
    <source>
        <dbReference type="ARBA" id="ARBA00022723"/>
    </source>
</evidence>
<evidence type="ECO:0000259" key="7">
    <source>
        <dbReference type="PROSITE" id="PS51790"/>
    </source>
</evidence>
<dbReference type="InterPro" id="IPR028427">
    <property type="entry name" value="Met_Sox_Rdtase_MsrB"/>
</dbReference>
<comment type="caution">
    <text evidence="8">The sequence shown here is derived from an EMBL/GenBank/DDBJ whole genome shotgun (WGS) entry which is preliminary data.</text>
</comment>
<evidence type="ECO:0000256" key="6">
    <source>
        <dbReference type="ARBA" id="ARBA00048488"/>
    </source>
</evidence>
<dbReference type="STRING" id="1802158.A2827_01795"/>
<feature type="domain" description="MsrB" evidence="7">
    <location>
        <begin position="1"/>
        <end position="119"/>
    </location>
</feature>
<dbReference type="InterPro" id="IPR002579">
    <property type="entry name" value="Met_Sox_Rdtase_MsrB_dom"/>
</dbReference>
<dbReference type="Proteomes" id="UP000177932">
    <property type="component" value="Unassembled WGS sequence"/>
</dbReference>
<keyword evidence="4" id="KW-0862">Zinc</keyword>
<dbReference type="NCBIfam" id="NF004036">
    <property type="entry name" value="PRK05508.1"/>
    <property type="match status" value="1"/>
</dbReference>
<evidence type="ECO:0000256" key="5">
    <source>
        <dbReference type="ARBA" id="ARBA00023002"/>
    </source>
</evidence>
<comment type="cofactor">
    <cofactor evidence="1">
        <name>Zn(2+)</name>
        <dbReference type="ChEBI" id="CHEBI:29105"/>
    </cofactor>
</comment>
<protein>
    <recommendedName>
        <fullName evidence="2">peptide-methionine (R)-S-oxide reductase</fullName>
        <ecNumber evidence="2">1.8.4.12</ecNumber>
    </recommendedName>
</protein>
<proteinExistence type="predicted"/>
<reference evidence="8 9" key="1">
    <citation type="journal article" date="2016" name="Nat. Commun.">
        <title>Thousands of microbial genomes shed light on interconnected biogeochemical processes in an aquifer system.</title>
        <authorList>
            <person name="Anantharaman K."/>
            <person name="Brown C.T."/>
            <person name="Hug L.A."/>
            <person name="Sharon I."/>
            <person name="Castelle C.J."/>
            <person name="Probst A.J."/>
            <person name="Thomas B.C."/>
            <person name="Singh A."/>
            <person name="Wilkins M.J."/>
            <person name="Karaoz U."/>
            <person name="Brodie E.L."/>
            <person name="Williams K.H."/>
            <person name="Hubbard S.S."/>
            <person name="Banfield J.F."/>
        </authorList>
    </citation>
    <scope>NUCLEOTIDE SEQUENCE [LARGE SCALE GENOMIC DNA]</scope>
</reference>
<dbReference type="SUPFAM" id="SSF51316">
    <property type="entry name" value="Mss4-like"/>
    <property type="match status" value="1"/>
</dbReference>
<evidence type="ECO:0000256" key="4">
    <source>
        <dbReference type="ARBA" id="ARBA00022833"/>
    </source>
</evidence>
<evidence type="ECO:0000313" key="8">
    <source>
        <dbReference type="EMBL" id="OGZ58423.1"/>
    </source>
</evidence>
<organism evidence="8 9">
    <name type="scientific">Candidatus Spechtbacteria bacterium RIFCSPHIGHO2_01_FULL_43_30</name>
    <dbReference type="NCBI Taxonomy" id="1802158"/>
    <lineage>
        <taxon>Bacteria</taxon>
        <taxon>Candidatus Spechtiibacteriota</taxon>
    </lineage>
</organism>